<keyword evidence="2" id="KW-1185">Reference proteome</keyword>
<dbReference type="RefSeq" id="WP_007280005.1">
    <property type="nucleotide sequence ID" value="NZ_ABCK01000019.1"/>
</dbReference>
<protein>
    <submittedName>
        <fullName evidence="1">Uncharacterized protein</fullName>
    </submittedName>
</protein>
<accession>A6DQ76</accession>
<evidence type="ECO:0000313" key="2">
    <source>
        <dbReference type="Proteomes" id="UP000004947"/>
    </source>
</evidence>
<name>A6DQ76_9BACT</name>
<dbReference type="Proteomes" id="UP000004947">
    <property type="component" value="Unassembled WGS sequence"/>
</dbReference>
<gene>
    <name evidence="1" type="ORF">LNTAR_16308</name>
</gene>
<dbReference type="EMBL" id="ABCK01000019">
    <property type="protein sequence ID" value="EDM26127.1"/>
    <property type="molecule type" value="Genomic_DNA"/>
</dbReference>
<organism evidence="1 2">
    <name type="scientific">Lentisphaera araneosa HTCC2155</name>
    <dbReference type="NCBI Taxonomy" id="313628"/>
    <lineage>
        <taxon>Bacteria</taxon>
        <taxon>Pseudomonadati</taxon>
        <taxon>Lentisphaerota</taxon>
        <taxon>Lentisphaeria</taxon>
        <taxon>Lentisphaerales</taxon>
        <taxon>Lentisphaeraceae</taxon>
        <taxon>Lentisphaera</taxon>
    </lineage>
</organism>
<proteinExistence type="predicted"/>
<dbReference type="STRING" id="313628.LNTAR_16308"/>
<sequence length="73" mass="8461">MKFDKAKDANYRELEFLTTINDIEKPKSMSASKVKQVLDKGFYWARTLKVPYLSKDESLVLVNSLNKQFKSKG</sequence>
<dbReference type="AlphaFoldDB" id="A6DQ76"/>
<evidence type="ECO:0000313" key="1">
    <source>
        <dbReference type="EMBL" id="EDM26127.1"/>
    </source>
</evidence>
<comment type="caution">
    <text evidence="1">The sequence shown here is derived from an EMBL/GenBank/DDBJ whole genome shotgun (WGS) entry which is preliminary data.</text>
</comment>
<reference evidence="1 2" key="1">
    <citation type="journal article" date="2010" name="J. Bacteriol.">
        <title>Genome sequence of Lentisphaera araneosa HTCC2155T, the type species of the order Lentisphaerales in the phylum Lentisphaerae.</title>
        <authorList>
            <person name="Thrash J.C."/>
            <person name="Cho J.C."/>
            <person name="Vergin K.L."/>
            <person name="Morris R.M."/>
            <person name="Giovannoni S.J."/>
        </authorList>
    </citation>
    <scope>NUCLEOTIDE SEQUENCE [LARGE SCALE GENOMIC DNA]</scope>
    <source>
        <strain evidence="1 2">HTCC2155</strain>
    </source>
</reference>